<reference evidence="8 9" key="1">
    <citation type="submission" date="2020-09" db="EMBL/GenBank/DDBJ databases">
        <title>Complete Geobacillus genomes through the use of hybrid genome assembly.</title>
        <authorList>
            <person name="Vera D.L."/>
            <person name="Venkateswaran K."/>
            <person name="Singh N.K."/>
            <person name="Landry K."/>
        </authorList>
    </citation>
    <scope>NUCLEOTIDE SEQUENCE [LARGE SCALE GENOMIC DNA]</scope>
    <source>
        <strain evidence="8 9">SURF-189</strain>
    </source>
</reference>
<dbReference type="SUPFAM" id="SSF51569">
    <property type="entry name" value="Aldolase"/>
    <property type="match status" value="1"/>
</dbReference>
<dbReference type="EC" id="4.2.1.41" evidence="5"/>
<keyword evidence="9" id="KW-1185">Reference proteome</keyword>
<dbReference type="Pfam" id="PF00701">
    <property type="entry name" value="DHDPS"/>
    <property type="match status" value="1"/>
</dbReference>
<dbReference type="InterPro" id="IPR017655">
    <property type="entry name" value="Dehydro-deoxyglucarate_dehyd"/>
</dbReference>
<comment type="pathway">
    <text evidence="2 5">Carbohydrate acid metabolism; D-glucarate degradation; 2,5-dioxopentanoate from D-glucarate: step 2/2.</text>
</comment>
<evidence type="ECO:0000313" key="8">
    <source>
        <dbReference type="EMBL" id="QNU18645.1"/>
    </source>
</evidence>
<evidence type="ECO:0000256" key="3">
    <source>
        <dbReference type="ARBA" id="ARBA00007592"/>
    </source>
</evidence>
<gene>
    <name evidence="8" type="primary">kdgD</name>
    <name evidence="8" type="ORF">IC807_02890</name>
</gene>
<dbReference type="PIRSF" id="PIRSF001365">
    <property type="entry name" value="DHDPS"/>
    <property type="match status" value="1"/>
</dbReference>
<dbReference type="NCBIfam" id="TIGR03249">
    <property type="entry name" value="KdgD"/>
    <property type="match status" value="1"/>
</dbReference>
<dbReference type="AlphaFoldDB" id="A0A1V9CSP3"/>
<protein>
    <recommendedName>
        <fullName evidence="5">Probable 5-dehydro-4-deoxyglucarate dehydratase</fullName>
        <ecNumber evidence="5">4.2.1.41</ecNumber>
    </recommendedName>
    <alternativeName>
        <fullName evidence="5">5-keto-4-deoxy-glucarate dehydratase</fullName>
        <shortName evidence="5">KDGDH</shortName>
    </alternativeName>
</protein>
<dbReference type="GO" id="GO:0042838">
    <property type="term" value="P:D-glucarate catabolic process"/>
    <property type="evidence" value="ECO:0007669"/>
    <property type="project" value="UniProtKB-UniRule"/>
</dbReference>
<dbReference type="InterPro" id="IPR002220">
    <property type="entry name" value="DapA-like"/>
</dbReference>
<accession>A0A1V9CSP3</accession>
<comment type="catalytic activity">
    <reaction evidence="1 5">
        <text>5-dehydro-4-deoxy-D-glucarate + H(+) = 2,5-dioxopentanoate + CO2 + H2O</text>
        <dbReference type="Rhea" id="RHEA:24608"/>
        <dbReference type="ChEBI" id="CHEBI:15377"/>
        <dbReference type="ChEBI" id="CHEBI:15378"/>
        <dbReference type="ChEBI" id="CHEBI:16526"/>
        <dbReference type="ChEBI" id="CHEBI:42819"/>
        <dbReference type="ChEBI" id="CHEBI:58136"/>
        <dbReference type="EC" id="4.2.1.41"/>
    </reaction>
</comment>
<evidence type="ECO:0000256" key="7">
    <source>
        <dbReference type="PIRSR" id="PIRSR001365-1"/>
    </source>
</evidence>
<dbReference type="SMART" id="SM01130">
    <property type="entry name" value="DHDPS"/>
    <property type="match status" value="1"/>
</dbReference>
<dbReference type="NCBIfam" id="NF002958">
    <property type="entry name" value="PRK03620.1"/>
    <property type="match status" value="1"/>
</dbReference>
<dbReference type="Proteomes" id="UP000516388">
    <property type="component" value="Chromosome"/>
</dbReference>
<dbReference type="GO" id="GO:0008840">
    <property type="term" value="F:4-hydroxy-tetrahydrodipicolinate synthase activity"/>
    <property type="evidence" value="ECO:0007669"/>
    <property type="project" value="TreeGrafter"/>
</dbReference>
<dbReference type="UniPathway" id="UPA00564">
    <property type="reaction ID" value="UER00628"/>
</dbReference>
<name>A0A1V9CSP3_9BACL</name>
<keyword evidence="4 5" id="KW-0456">Lyase</keyword>
<evidence type="ECO:0000313" key="9">
    <source>
        <dbReference type="Proteomes" id="UP000516388"/>
    </source>
</evidence>
<proteinExistence type="inferred from homology"/>
<feature type="active site" description="Schiff-base intermediate with substrate" evidence="7">
    <location>
        <position position="174"/>
    </location>
</feature>
<organism evidence="8 9">
    <name type="scientific">Geobacillus zalihae</name>
    <dbReference type="NCBI Taxonomy" id="213419"/>
    <lineage>
        <taxon>Bacteria</taxon>
        <taxon>Bacillati</taxon>
        <taxon>Bacillota</taxon>
        <taxon>Bacilli</taxon>
        <taxon>Bacillales</taxon>
        <taxon>Anoxybacillaceae</taxon>
        <taxon>Geobacillus</taxon>
    </lineage>
</organism>
<dbReference type="PANTHER" id="PTHR12128">
    <property type="entry name" value="DIHYDRODIPICOLINATE SYNTHASE"/>
    <property type="match status" value="1"/>
</dbReference>
<evidence type="ECO:0000256" key="4">
    <source>
        <dbReference type="ARBA" id="ARBA00023239"/>
    </source>
</evidence>
<dbReference type="PANTHER" id="PTHR12128:SF19">
    <property type="entry name" value="5-DEHYDRO-4-DEOXYGLUCARATE DEHYDRATASE 2-RELATED"/>
    <property type="match status" value="1"/>
</dbReference>
<dbReference type="InterPro" id="IPR013785">
    <property type="entry name" value="Aldolase_TIM"/>
</dbReference>
<dbReference type="GO" id="GO:0047448">
    <property type="term" value="F:5-dehydro-4-deoxyglucarate dehydratase activity"/>
    <property type="evidence" value="ECO:0007669"/>
    <property type="project" value="UniProtKB-UniRule"/>
</dbReference>
<comment type="similarity">
    <text evidence="3 5 6">Belongs to the DapA family.</text>
</comment>
<evidence type="ECO:0000256" key="1">
    <source>
        <dbReference type="ARBA" id="ARBA00001446"/>
    </source>
</evidence>
<feature type="active site" description="Proton donor/acceptor" evidence="7">
    <location>
        <position position="149"/>
    </location>
</feature>
<evidence type="ECO:0000256" key="2">
    <source>
        <dbReference type="ARBA" id="ARBA00004983"/>
    </source>
</evidence>
<evidence type="ECO:0000256" key="5">
    <source>
        <dbReference type="HAMAP-Rule" id="MF_00694"/>
    </source>
</evidence>
<dbReference type="EMBL" id="CP061470">
    <property type="protein sequence ID" value="QNU18645.1"/>
    <property type="molecule type" value="Genomic_DNA"/>
</dbReference>
<dbReference type="HAMAP" id="MF_00694">
    <property type="entry name" value="KDGDH"/>
    <property type="match status" value="1"/>
</dbReference>
<dbReference type="Gene3D" id="3.20.20.70">
    <property type="entry name" value="Aldolase class I"/>
    <property type="match status" value="1"/>
</dbReference>
<dbReference type="KEGG" id="gza:IC807_02890"/>
<sequence>MFCGEGKESVARNANKHIPNGILGFPVTPMRENGEIDFQALERNIQFLLKEGLNAVFIACGSGEFQSLSEKEYEAMVEAAVSIVGGKVPVYTGVGGNIIYALRLAEISERKGADGYLILPPYLIEPHQEGLYEYISAIVKSTSLNAIVYQRANSVLTVETLQKLLHYPQIVGLKDGTGNMELNIEITQTIGSRLHYLNGMPMAEVTMPAYIQLGFTSYSSAISNYIPHISRLFYQALLDGDKALLGELYEHVILPIHRIRKQRKGYEVALVKAGMEIVGLPVGPYVRPPIVRVEKEHYRQLEAIIQTAFERFPKKVGQRS</sequence>
<evidence type="ECO:0000256" key="6">
    <source>
        <dbReference type="PIRNR" id="PIRNR001365"/>
    </source>
</evidence>
<dbReference type="RefSeq" id="WP_020755078.1">
    <property type="nucleotide sequence ID" value="NZ_CP061470.1"/>
</dbReference>